<dbReference type="Proteomes" id="UP000886111">
    <property type="component" value="Unassembled WGS sequence"/>
</dbReference>
<proteinExistence type="predicted"/>
<dbReference type="SUPFAM" id="SSF46689">
    <property type="entry name" value="Homeodomain-like"/>
    <property type="match status" value="1"/>
</dbReference>
<evidence type="ECO:0000313" key="7">
    <source>
        <dbReference type="EMBL" id="HHE55467.1"/>
    </source>
</evidence>
<protein>
    <submittedName>
        <fullName evidence="7">Sigma-54-dependent Fis family transcriptional regulator</fullName>
    </submittedName>
</protein>
<dbReference type="PANTHER" id="PTHR32071">
    <property type="entry name" value="TRANSCRIPTIONAL REGULATORY PROTEIN"/>
    <property type="match status" value="1"/>
</dbReference>
<evidence type="ECO:0000259" key="5">
    <source>
        <dbReference type="Pfam" id="PF02954"/>
    </source>
</evidence>
<dbReference type="InterPro" id="IPR002197">
    <property type="entry name" value="HTH_Fis"/>
</dbReference>
<dbReference type="InterPro" id="IPR058031">
    <property type="entry name" value="AAA_lid_NorR"/>
</dbReference>
<keyword evidence="4" id="KW-0804">Transcription</keyword>
<evidence type="ECO:0000256" key="4">
    <source>
        <dbReference type="ARBA" id="ARBA00023163"/>
    </source>
</evidence>
<dbReference type="Pfam" id="PF02954">
    <property type="entry name" value="HTH_8"/>
    <property type="match status" value="1"/>
</dbReference>
<evidence type="ECO:0000256" key="1">
    <source>
        <dbReference type="ARBA" id="ARBA00022741"/>
    </source>
</evidence>
<dbReference type="AlphaFoldDB" id="A0A7V5LJ73"/>
<dbReference type="PRINTS" id="PR01590">
    <property type="entry name" value="HTHFIS"/>
</dbReference>
<dbReference type="InterPro" id="IPR009057">
    <property type="entry name" value="Homeodomain-like_sf"/>
</dbReference>
<reference evidence="7" key="1">
    <citation type="journal article" date="2020" name="mSystems">
        <title>Genome- and Community-Level Interaction Insights into Carbon Utilization and Element Cycling Functions of Hydrothermarchaeota in Hydrothermal Sediment.</title>
        <authorList>
            <person name="Zhou Z."/>
            <person name="Liu Y."/>
            <person name="Xu W."/>
            <person name="Pan J."/>
            <person name="Luo Z.H."/>
            <person name="Li M."/>
        </authorList>
    </citation>
    <scope>NUCLEOTIDE SEQUENCE [LARGE SCALE GENOMIC DNA]</scope>
    <source>
        <strain evidence="7">HyVt-76</strain>
    </source>
</reference>
<evidence type="ECO:0000256" key="3">
    <source>
        <dbReference type="ARBA" id="ARBA00023015"/>
    </source>
</evidence>
<feature type="non-terminal residue" evidence="7">
    <location>
        <position position="1"/>
    </location>
</feature>
<keyword evidence="3" id="KW-0805">Transcription regulation</keyword>
<gene>
    <name evidence="7" type="ORF">ENL21_06770</name>
</gene>
<feature type="domain" description="NorR-like AAA+ ATPase lid" evidence="6">
    <location>
        <begin position="1"/>
        <end position="40"/>
    </location>
</feature>
<dbReference type="GO" id="GO:0043565">
    <property type="term" value="F:sequence-specific DNA binding"/>
    <property type="evidence" value="ECO:0007669"/>
    <property type="project" value="InterPro"/>
</dbReference>
<evidence type="ECO:0000259" key="6">
    <source>
        <dbReference type="Pfam" id="PF25601"/>
    </source>
</evidence>
<comment type="caution">
    <text evidence="7">The sequence shown here is derived from an EMBL/GenBank/DDBJ whole genome shotgun (WGS) entry which is preliminary data.</text>
</comment>
<dbReference type="Pfam" id="PF25601">
    <property type="entry name" value="AAA_lid_14"/>
    <property type="match status" value="1"/>
</dbReference>
<organism evidence="7">
    <name type="scientific">Caldithrix abyssi</name>
    <dbReference type="NCBI Taxonomy" id="187145"/>
    <lineage>
        <taxon>Bacteria</taxon>
        <taxon>Pseudomonadati</taxon>
        <taxon>Calditrichota</taxon>
        <taxon>Calditrichia</taxon>
        <taxon>Calditrichales</taxon>
        <taxon>Calditrichaceae</taxon>
        <taxon>Caldithrix</taxon>
    </lineage>
</organism>
<keyword evidence="1" id="KW-0547">Nucleotide-binding</keyword>
<dbReference type="Gene3D" id="1.10.8.60">
    <property type="match status" value="1"/>
</dbReference>
<accession>A0A7V5LJ73</accession>
<dbReference type="Gene3D" id="1.10.10.60">
    <property type="entry name" value="Homeodomain-like"/>
    <property type="match status" value="1"/>
</dbReference>
<keyword evidence="2" id="KW-0067">ATP-binding</keyword>
<dbReference type="EMBL" id="DRTD01000501">
    <property type="protein sequence ID" value="HHE55467.1"/>
    <property type="molecule type" value="Genomic_DNA"/>
</dbReference>
<feature type="domain" description="DNA binding HTH" evidence="5">
    <location>
        <begin position="46"/>
        <end position="86"/>
    </location>
</feature>
<sequence>GNVRELENVLERAVILSDGQEIKAEDLPADIKQTSFEMNKTTPLKLADLERQHILNILQKTGGNKTETARLLGISKKSLYHKLHKYGVM</sequence>
<evidence type="ECO:0000256" key="2">
    <source>
        <dbReference type="ARBA" id="ARBA00022840"/>
    </source>
</evidence>
<name>A0A7V5LJ73_CALAY</name>